<evidence type="ECO:0000259" key="8">
    <source>
        <dbReference type="PROSITE" id="PS50110"/>
    </source>
</evidence>
<keyword evidence="3 7" id="KW-0238">DNA-binding</keyword>
<dbReference type="SMART" id="SM00862">
    <property type="entry name" value="Trans_reg_C"/>
    <property type="match status" value="1"/>
</dbReference>
<dbReference type="Gene3D" id="1.10.10.10">
    <property type="entry name" value="Winged helix-like DNA-binding domain superfamily/Winged helix DNA-binding domain"/>
    <property type="match status" value="1"/>
</dbReference>
<evidence type="ECO:0000256" key="5">
    <source>
        <dbReference type="ARBA" id="ARBA00024867"/>
    </source>
</evidence>
<gene>
    <name evidence="10" type="primary">walR_3</name>
    <name evidence="10" type="ORF">TEGL_06510</name>
</gene>
<keyword evidence="11" id="KW-1185">Reference proteome</keyword>
<dbReference type="PROSITE" id="PS51755">
    <property type="entry name" value="OMPR_PHOB"/>
    <property type="match status" value="1"/>
</dbReference>
<reference evidence="10 11" key="1">
    <citation type="journal article" date="2023" name="PLoS ONE">
        <title>Genome-based metabolic and phylogenomic analysis of three Terrisporobacter species.</title>
        <authorList>
            <person name="Boer T."/>
            <person name="Bengelsdorf F.R."/>
            <person name="Bomeke M."/>
            <person name="Daniel R."/>
            <person name="Poehlein A."/>
        </authorList>
    </citation>
    <scope>NUCLEOTIDE SEQUENCE [LARGE SCALE GENOMIC DNA]</scope>
    <source>
        <strain evidence="10 11">DSM 1288</strain>
    </source>
</reference>
<feature type="DNA-binding region" description="OmpR/PhoB-type" evidence="7">
    <location>
        <begin position="135"/>
        <end position="234"/>
    </location>
</feature>
<dbReference type="Pfam" id="PF00486">
    <property type="entry name" value="Trans_reg_C"/>
    <property type="match status" value="1"/>
</dbReference>
<organism evidence="10 11">
    <name type="scientific">Terrisporobacter glycolicus ATCC 14880 = DSM 1288</name>
    <dbReference type="NCBI Taxonomy" id="1121315"/>
    <lineage>
        <taxon>Bacteria</taxon>
        <taxon>Bacillati</taxon>
        <taxon>Bacillota</taxon>
        <taxon>Clostridia</taxon>
        <taxon>Peptostreptococcales</taxon>
        <taxon>Peptostreptococcaceae</taxon>
        <taxon>Terrisporobacter</taxon>
    </lineage>
</organism>
<name>A0ABZ2ERF1_9FIRM</name>
<feature type="modified residue" description="4-aspartylphosphate" evidence="6">
    <location>
        <position position="54"/>
    </location>
</feature>
<evidence type="ECO:0000256" key="2">
    <source>
        <dbReference type="ARBA" id="ARBA00023015"/>
    </source>
</evidence>
<accession>A0ABZ2ERF1</accession>
<sequence>MEKEHILVVEDDDDINNLIAKTLQKQEYRVTQAFSGSEANLRLSMDKFHLVMLDLMLPGITGEELIKEIREKQDMPIIVISAKTSLEDKVNVLDLGADDYLTKPFELEEILARVNSQLRRYRKFGNAVNYNLENKDGYKFKELVLNEQSRTVKIRNENLSLTNHEFDILYILIKNPDKVYSREALYELVWKSGYYGEDNSVNVHVSNIRKKIKEVEKEEEYIKTVWGIGFKLNNNQ</sequence>
<proteinExistence type="predicted"/>
<dbReference type="Gene3D" id="3.40.50.2300">
    <property type="match status" value="1"/>
</dbReference>
<evidence type="ECO:0000259" key="9">
    <source>
        <dbReference type="PROSITE" id="PS51755"/>
    </source>
</evidence>
<evidence type="ECO:0000256" key="7">
    <source>
        <dbReference type="PROSITE-ProRule" id="PRU01091"/>
    </source>
</evidence>
<protein>
    <recommendedName>
        <fullName evidence="1">Stage 0 sporulation protein A homolog</fullName>
    </recommendedName>
</protein>
<dbReference type="Pfam" id="PF00072">
    <property type="entry name" value="Response_reg"/>
    <property type="match status" value="1"/>
</dbReference>
<dbReference type="SMART" id="SM00448">
    <property type="entry name" value="REC"/>
    <property type="match status" value="1"/>
</dbReference>
<dbReference type="SUPFAM" id="SSF52172">
    <property type="entry name" value="CheY-like"/>
    <property type="match status" value="1"/>
</dbReference>
<keyword evidence="2" id="KW-0805">Transcription regulation</keyword>
<feature type="domain" description="Response regulatory" evidence="8">
    <location>
        <begin position="5"/>
        <end position="118"/>
    </location>
</feature>
<dbReference type="Proteomes" id="UP001348492">
    <property type="component" value="Chromosome"/>
</dbReference>
<keyword evidence="6" id="KW-0597">Phosphoprotein</keyword>
<comment type="function">
    <text evidence="5">May play the central regulatory role in sporulation. It may be an element of the effector pathway responsible for the activation of sporulation genes in response to nutritional stress. Spo0A may act in concert with spo0H (a sigma factor) to control the expression of some genes that are critical to the sporulation process.</text>
</comment>
<dbReference type="PANTHER" id="PTHR48111:SF2">
    <property type="entry name" value="RESPONSE REGULATOR SAER"/>
    <property type="match status" value="1"/>
</dbReference>
<evidence type="ECO:0000256" key="3">
    <source>
        <dbReference type="ARBA" id="ARBA00023125"/>
    </source>
</evidence>
<feature type="domain" description="OmpR/PhoB-type" evidence="9">
    <location>
        <begin position="135"/>
        <end position="234"/>
    </location>
</feature>
<evidence type="ECO:0000256" key="4">
    <source>
        <dbReference type="ARBA" id="ARBA00023163"/>
    </source>
</evidence>
<dbReference type="InterPro" id="IPR001789">
    <property type="entry name" value="Sig_transdc_resp-reg_receiver"/>
</dbReference>
<dbReference type="PROSITE" id="PS50110">
    <property type="entry name" value="RESPONSE_REGULATORY"/>
    <property type="match status" value="1"/>
</dbReference>
<dbReference type="InterPro" id="IPR039420">
    <property type="entry name" value="WalR-like"/>
</dbReference>
<evidence type="ECO:0000313" key="11">
    <source>
        <dbReference type="Proteomes" id="UP001348492"/>
    </source>
</evidence>
<evidence type="ECO:0000256" key="6">
    <source>
        <dbReference type="PROSITE-ProRule" id="PRU00169"/>
    </source>
</evidence>
<dbReference type="RefSeq" id="WP_018592347.1">
    <property type="nucleotide sequence ID" value="NZ_CP117523.1"/>
</dbReference>
<dbReference type="InterPro" id="IPR011006">
    <property type="entry name" value="CheY-like_superfamily"/>
</dbReference>
<dbReference type="InterPro" id="IPR036388">
    <property type="entry name" value="WH-like_DNA-bd_sf"/>
</dbReference>
<keyword evidence="4" id="KW-0804">Transcription</keyword>
<evidence type="ECO:0000313" key="10">
    <source>
        <dbReference type="EMBL" id="WWD82275.1"/>
    </source>
</evidence>
<dbReference type="InterPro" id="IPR001867">
    <property type="entry name" value="OmpR/PhoB-type_DNA-bd"/>
</dbReference>
<dbReference type="EMBL" id="CP117523">
    <property type="protein sequence ID" value="WWD82275.1"/>
    <property type="molecule type" value="Genomic_DNA"/>
</dbReference>
<dbReference type="PANTHER" id="PTHR48111">
    <property type="entry name" value="REGULATOR OF RPOS"/>
    <property type="match status" value="1"/>
</dbReference>
<dbReference type="Gene3D" id="6.10.250.690">
    <property type="match status" value="1"/>
</dbReference>
<dbReference type="CDD" id="cd00383">
    <property type="entry name" value="trans_reg_C"/>
    <property type="match status" value="1"/>
</dbReference>
<evidence type="ECO:0000256" key="1">
    <source>
        <dbReference type="ARBA" id="ARBA00018672"/>
    </source>
</evidence>